<reference evidence="3" key="1">
    <citation type="submission" date="2016-06" db="UniProtKB">
        <authorList>
            <consortium name="WormBaseParasite"/>
        </authorList>
    </citation>
    <scope>IDENTIFICATION</scope>
</reference>
<accession>A0A183VFD0</accession>
<dbReference type="EMBL" id="UYWY01026934">
    <property type="protein sequence ID" value="VDM50771.1"/>
    <property type="molecule type" value="Genomic_DNA"/>
</dbReference>
<evidence type="ECO:0000313" key="2">
    <source>
        <dbReference type="Proteomes" id="UP000050794"/>
    </source>
</evidence>
<protein>
    <submittedName>
        <fullName evidence="3">Pkinase_fungal domain-containing protein</fullName>
    </submittedName>
</protein>
<reference evidence="1 2" key="2">
    <citation type="submission" date="2018-11" db="EMBL/GenBank/DDBJ databases">
        <authorList>
            <consortium name="Pathogen Informatics"/>
        </authorList>
    </citation>
    <scope>NUCLEOTIDE SEQUENCE [LARGE SCALE GENOMIC DNA]</scope>
</reference>
<proteinExistence type="predicted"/>
<dbReference type="AlphaFoldDB" id="A0A183VFD0"/>
<evidence type="ECO:0000313" key="3">
    <source>
        <dbReference type="WBParaSite" id="TCNE_0001945401-mRNA-1"/>
    </source>
</evidence>
<dbReference type="Proteomes" id="UP000050794">
    <property type="component" value="Unassembled WGS sequence"/>
</dbReference>
<name>A0A183VFD0_TOXCA</name>
<evidence type="ECO:0000313" key="1">
    <source>
        <dbReference type="EMBL" id="VDM50771.1"/>
    </source>
</evidence>
<keyword evidence="2" id="KW-1185">Reference proteome</keyword>
<gene>
    <name evidence="1" type="ORF">TCNE_LOCUS19450</name>
</gene>
<organism evidence="2 3">
    <name type="scientific">Toxocara canis</name>
    <name type="common">Canine roundworm</name>
    <dbReference type="NCBI Taxonomy" id="6265"/>
    <lineage>
        <taxon>Eukaryota</taxon>
        <taxon>Metazoa</taxon>
        <taxon>Ecdysozoa</taxon>
        <taxon>Nematoda</taxon>
        <taxon>Chromadorea</taxon>
        <taxon>Rhabditida</taxon>
        <taxon>Spirurina</taxon>
        <taxon>Ascaridomorpha</taxon>
        <taxon>Ascaridoidea</taxon>
        <taxon>Toxocaridae</taxon>
        <taxon>Toxocara</taxon>
    </lineage>
</organism>
<sequence length="135" mass="15598">MEHAGNNLARYVEPMGTCVLTGALKLTNGIRSGEGTKIDDAKKTKNAAAKKFSRRDDYIQEAEELHKTVLHKRYEPRIRCFTLADHTCDPRDIYFMIHLMISEPLETYCWDLSSEKVSLRQQFDMRSVHSVYTNV</sequence>
<dbReference type="WBParaSite" id="TCNE_0001945401-mRNA-1">
    <property type="protein sequence ID" value="TCNE_0001945401-mRNA-1"/>
    <property type="gene ID" value="TCNE_0001945401"/>
</dbReference>